<proteinExistence type="predicted"/>
<organism evidence="7 8">
    <name type="scientific">Sphingomonas paeninsulae</name>
    <dbReference type="NCBI Taxonomy" id="2319844"/>
    <lineage>
        <taxon>Bacteria</taxon>
        <taxon>Pseudomonadati</taxon>
        <taxon>Pseudomonadota</taxon>
        <taxon>Alphaproteobacteria</taxon>
        <taxon>Sphingomonadales</taxon>
        <taxon>Sphingomonadaceae</taxon>
        <taxon>Sphingomonas</taxon>
    </lineage>
</organism>
<keyword evidence="3" id="KW-0223">Dioxygenase</keyword>
<evidence type="ECO:0000313" key="7">
    <source>
        <dbReference type="EMBL" id="AYJ86682.1"/>
    </source>
</evidence>
<dbReference type="AlphaFoldDB" id="A0A494TH96"/>
<sequence length="383" mass="43784">MQFNNFDIDIFLRDYWQKKPLLIRNPWKSWANPLDPDEFAGLACEDEVESRLIIQTRKTMKVEHGPFAEKRFSKLGKKPWTMLVQAVDHFVPEVATLIEPFRFIPNWRIDDVMVSYASDGGGVGPHFDQYDVFLVQGLGKRRWQVGALCDQATALLPNDDLRLLAEFEATDEWILEPGDILYVPPRIAHNGVAVGDDCMTYSVGFRAPARSELIAHWCDQLLANLPDDDRYEDPNLQPQKNPGEITANTVAELHAMITAKMADRDAFARWFGQYNSTRKNPDLSWQPEEAVRAERLREFIIDGMPLRRDPASRFSFVRRPAKSVWLFVDGQSFECTRETAAFAEKLCAQDHFTVDPKLTKLDAAMTLIVQLVSQGSVTFDQED</sequence>
<name>A0A494TH96_SPHPE</name>
<dbReference type="Proteomes" id="UP000276254">
    <property type="component" value="Chromosome"/>
</dbReference>
<dbReference type="Gene3D" id="3.40.366.30">
    <property type="entry name" value="50S ribosomal protein L16 arginine hydroxylase, Chain A, Domain 2"/>
    <property type="match status" value="1"/>
</dbReference>
<dbReference type="Pfam" id="PF20514">
    <property type="entry name" value="WHD_ROXA"/>
    <property type="match status" value="1"/>
</dbReference>
<dbReference type="SMART" id="SM00558">
    <property type="entry name" value="JmjC"/>
    <property type="match status" value="1"/>
</dbReference>
<dbReference type="Gene3D" id="2.60.120.650">
    <property type="entry name" value="Cupin"/>
    <property type="match status" value="1"/>
</dbReference>
<dbReference type="PANTHER" id="PTHR13096">
    <property type="entry name" value="MINA53 MYC INDUCED NUCLEAR ANTIGEN"/>
    <property type="match status" value="1"/>
</dbReference>
<evidence type="ECO:0000259" key="6">
    <source>
        <dbReference type="PROSITE" id="PS51184"/>
    </source>
</evidence>
<keyword evidence="4" id="KW-0560">Oxidoreductase</keyword>
<dbReference type="GO" id="GO:0016706">
    <property type="term" value="F:2-oxoglutarate-dependent dioxygenase activity"/>
    <property type="evidence" value="ECO:0007669"/>
    <property type="project" value="TreeGrafter"/>
</dbReference>
<dbReference type="PROSITE" id="PS51184">
    <property type="entry name" value="JMJC"/>
    <property type="match status" value="1"/>
</dbReference>
<dbReference type="GO" id="GO:0046872">
    <property type="term" value="F:metal ion binding"/>
    <property type="evidence" value="ECO:0007669"/>
    <property type="project" value="UniProtKB-KW"/>
</dbReference>
<evidence type="ECO:0000256" key="2">
    <source>
        <dbReference type="ARBA" id="ARBA00022723"/>
    </source>
</evidence>
<gene>
    <name evidence="7" type="ORF">D3Y57_12820</name>
</gene>
<comment type="cofactor">
    <cofactor evidence="1">
        <name>Fe(2+)</name>
        <dbReference type="ChEBI" id="CHEBI:29033"/>
    </cofactor>
</comment>
<reference evidence="7 8" key="1">
    <citation type="submission" date="2018-09" db="EMBL/GenBank/DDBJ databases">
        <title>Sphingomonas peninsula sp. nov., isolated from fildes peninsula, Antarctic soil.</title>
        <authorList>
            <person name="Yingchao G."/>
        </authorList>
    </citation>
    <scope>NUCLEOTIDE SEQUENCE [LARGE SCALE GENOMIC DNA]</scope>
    <source>
        <strain evidence="7 8">YZ-8</strain>
    </source>
</reference>
<dbReference type="InterPro" id="IPR039994">
    <property type="entry name" value="NO66-like"/>
</dbReference>
<dbReference type="EMBL" id="CP032829">
    <property type="protein sequence ID" value="AYJ86682.1"/>
    <property type="molecule type" value="Genomic_DNA"/>
</dbReference>
<keyword evidence="8" id="KW-1185">Reference proteome</keyword>
<evidence type="ECO:0000256" key="3">
    <source>
        <dbReference type="ARBA" id="ARBA00022964"/>
    </source>
</evidence>
<evidence type="ECO:0000256" key="5">
    <source>
        <dbReference type="ARBA" id="ARBA00023004"/>
    </source>
</evidence>
<dbReference type="SUPFAM" id="SSF51197">
    <property type="entry name" value="Clavaminate synthase-like"/>
    <property type="match status" value="1"/>
</dbReference>
<evidence type="ECO:0000256" key="1">
    <source>
        <dbReference type="ARBA" id="ARBA00001954"/>
    </source>
</evidence>
<accession>A0A494TH96</accession>
<dbReference type="PANTHER" id="PTHR13096:SF8">
    <property type="entry name" value="RIBOSOMAL OXYGENASE 1"/>
    <property type="match status" value="1"/>
</dbReference>
<feature type="domain" description="JmjC" evidence="6">
    <location>
        <begin position="93"/>
        <end position="222"/>
    </location>
</feature>
<dbReference type="InterPro" id="IPR003347">
    <property type="entry name" value="JmjC_dom"/>
</dbReference>
<dbReference type="InterPro" id="IPR046799">
    <property type="entry name" value="ROXA-like_wH"/>
</dbReference>
<keyword evidence="2" id="KW-0479">Metal-binding</keyword>
<dbReference type="RefSeq" id="WP_121153308.1">
    <property type="nucleotide sequence ID" value="NZ_CP032829.1"/>
</dbReference>
<dbReference type="Pfam" id="PF08007">
    <property type="entry name" value="JmjC_2"/>
    <property type="match status" value="1"/>
</dbReference>
<evidence type="ECO:0000256" key="4">
    <source>
        <dbReference type="ARBA" id="ARBA00023002"/>
    </source>
</evidence>
<evidence type="ECO:0000313" key="8">
    <source>
        <dbReference type="Proteomes" id="UP000276254"/>
    </source>
</evidence>
<keyword evidence="5" id="KW-0408">Iron</keyword>
<dbReference type="KEGG" id="spha:D3Y57_12820"/>
<protein>
    <submittedName>
        <fullName evidence="7">Cupin domain-containing protein</fullName>
    </submittedName>
</protein>
<dbReference type="OrthoDB" id="9764016at2"/>